<dbReference type="PANTHER" id="PTHR43649:SF12">
    <property type="entry name" value="DIACETYLCHITOBIOSE BINDING PROTEIN DASA"/>
    <property type="match status" value="1"/>
</dbReference>
<feature type="compositionally biased region" description="Low complexity" evidence="1">
    <location>
        <begin position="40"/>
        <end position="81"/>
    </location>
</feature>
<feature type="region of interest" description="Disordered" evidence="1">
    <location>
        <begin position="40"/>
        <end position="87"/>
    </location>
</feature>
<evidence type="ECO:0000313" key="4">
    <source>
        <dbReference type="Proteomes" id="UP000272528"/>
    </source>
</evidence>
<evidence type="ECO:0008006" key="5">
    <source>
        <dbReference type="Google" id="ProtNLM"/>
    </source>
</evidence>
<keyword evidence="4" id="KW-1185">Reference proteome</keyword>
<feature type="chain" id="PRO_5038568644" description="Extracellular solute-binding protein" evidence="2">
    <location>
        <begin position="39"/>
        <end position="563"/>
    </location>
</feature>
<dbReference type="SUPFAM" id="SSF53850">
    <property type="entry name" value="Periplasmic binding protein-like II"/>
    <property type="match status" value="1"/>
</dbReference>
<protein>
    <recommendedName>
        <fullName evidence="5">Extracellular solute-binding protein</fullName>
    </recommendedName>
</protein>
<feature type="signal peptide" evidence="2">
    <location>
        <begin position="1"/>
        <end position="38"/>
    </location>
</feature>
<dbReference type="PANTHER" id="PTHR43649">
    <property type="entry name" value="ARABINOSE-BINDING PROTEIN-RELATED"/>
    <property type="match status" value="1"/>
</dbReference>
<dbReference type="PROSITE" id="PS51257">
    <property type="entry name" value="PROKAR_LIPOPROTEIN"/>
    <property type="match status" value="1"/>
</dbReference>
<dbReference type="InterPro" id="IPR050490">
    <property type="entry name" value="Bact_solute-bd_prot1"/>
</dbReference>
<organism evidence="3 4">
    <name type="scientific">Paenibacillus albus</name>
    <dbReference type="NCBI Taxonomy" id="2495582"/>
    <lineage>
        <taxon>Bacteria</taxon>
        <taxon>Bacillati</taxon>
        <taxon>Bacillota</taxon>
        <taxon>Bacilli</taxon>
        <taxon>Bacillales</taxon>
        <taxon>Paenibacillaceae</taxon>
        <taxon>Paenibacillus</taxon>
    </lineage>
</organism>
<sequence>MLRNSNHVKRTRVNKKVSVIVMAILILALVGCSSNSNNNTSTNNTASSNKQTNDSTNATTNDSKTTNDTAATTDNSTATTTEPPMEINWHGNFQLDSLLPDSYVQKIIEEKFNVKINFVSAKMDKLNLLAASGDLPDVMRIADPKDVAALGSSGVLLELPKDLLSKEMPDVTSSIDQVDPGLWGLTNVSGTNYAIPQYLAVVPWDTGMAWRKDVLADAGITTVPQSIADYDSAFKTIKSKEKDILKATKATSKKLYMFSGADIQYPWNAYTWLFGAYNSMPGTWQLDASGNIARGETLPGTRDALVKLAEWYKDGYIDPAFVTDKGDQMDAKYAQGAYAMTTKGIDGITSPNPDSLQKVNPDVQYDFTKAPTGANGEQGVWSWGKRQNFIAFSAKLKDQPEKVNKILEIMNAVATDDSLFLTTHYGEEGKSYKLDNGIPVVIPPYDNDKSPESNALGTGGPNGGLFGPFGSIDIVKKFTNPQMVDAWQTYYAGKPDVLFMLPLPSTASTDQRIQDKWNETFIKIVIGEAPISAYDDFLKWFDANGGKQLTKEANDLYTASFKK</sequence>
<proteinExistence type="predicted"/>
<evidence type="ECO:0000256" key="1">
    <source>
        <dbReference type="SAM" id="MobiDB-lite"/>
    </source>
</evidence>
<dbReference type="AlphaFoldDB" id="A0A3Q8X6X5"/>
<dbReference type="KEGG" id="palb:EJC50_16430"/>
<dbReference type="EMBL" id="CP034437">
    <property type="protein sequence ID" value="AZN41076.1"/>
    <property type="molecule type" value="Genomic_DNA"/>
</dbReference>
<reference evidence="4" key="1">
    <citation type="submission" date="2018-12" db="EMBL/GenBank/DDBJ databases">
        <title>Genome sequence of Peanibacillus sp.</title>
        <authorList>
            <person name="Subramani G."/>
            <person name="Srinivasan S."/>
            <person name="Kim M.K."/>
        </authorList>
    </citation>
    <scope>NUCLEOTIDE SEQUENCE [LARGE SCALE GENOMIC DNA]</scope>
    <source>
        <strain evidence="4">18JY67-1</strain>
    </source>
</reference>
<dbReference type="Gene3D" id="3.40.190.10">
    <property type="entry name" value="Periplasmic binding protein-like II"/>
    <property type="match status" value="2"/>
</dbReference>
<dbReference type="RefSeq" id="WP_126016783.1">
    <property type="nucleotide sequence ID" value="NZ_CP034437.1"/>
</dbReference>
<keyword evidence="2" id="KW-0732">Signal</keyword>
<accession>A0A3Q8X6X5</accession>
<evidence type="ECO:0000256" key="2">
    <source>
        <dbReference type="SAM" id="SignalP"/>
    </source>
</evidence>
<dbReference type="OrthoDB" id="2649544at2"/>
<gene>
    <name evidence="3" type="ORF">EJC50_16430</name>
</gene>
<evidence type="ECO:0000313" key="3">
    <source>
        <dbReference type="EMBL" id="AZN41076.1"/>
    </source>
</evidence>
<name>A0A3Q8X6X5_9BACL</name>
<dbReference type="Proteomes" id="UP000272528">
    <property type="component" value="Chromosome"/>
</dbReference>